<dbReference type="PROSITE" id="PS00105">
    <property type="entry name" value="AA_TRANSFER_CLASS_1"/>
    <property type="match status" value="1"/>
</dbReference>
<keyword evidence="4 6" id="KW-0808">Transferase</keyword>
<evidence type="ECO:0000313" key="9">
    <source>
        <dbReference type="Proteomes" id="UP000824209"/>
    </source>
</evidence>
<dbReference type="CDD" id="cd00609">
    <property type="entry name" value="AAT_like"/>
    <property type="match status" value="1"/>
</dbReference>
<sequence>MRLPMNEAVSQLQLSGIRRFNALARQTPGCLSLTLGEPEFDTPEAIKQAAMESLQNNDTHYPPNNGQSFLLEKLSHFAERRGLQYAPDEIIVTNGATEAIFSALTALLNPGDEVVIPVPAFGLYEAVVTLCRGKTVPLNTAPFSFQLDESALRACVTSRTKAIILTSPNNPTGCVYTKESLEAVAQIAQEYGIYVICDDVYRQMVYEGVCESFGVLFPHLRSQLIVVDSFSKPYAMTGWRLGWLMADREVKQQIEKVHQYAVVSVTSFTQKAAVTALQTDVTQMRETYRKRRDAVLCALRDMGMDVVTPQGAFYAFPSIQKWGMSSEEFCTRLIQEGGLALVPGSCFGSEGFVRLSYCCSQDVLSEGLARLRAFLSRL</sequence>
<evidence type="ECO:0000256" key="5">
    <source>
        <dbReference type="ARBA" id="ARBA00022898"/>
    </source>
</evidence>
<evidence type="ECO:0000256" key="2">
    <source>
        <dbReference type="ARBA" id="ARBA00007441"/>
    </source>
</evidence>
<keyword evidence="5" id="KW-0663">Pyridoxal phosphate</keyword>
<dbReference type="EMBL" id="DWYA01000037">
    <property type="protein sequence ID" value="HJB39503.1"/>
    <property type="molecule type" value="Genomic_DNA"/>
</dbReference>
<dbReference type="InterPro" id="IPR015422">
    <property type="entry name" value="PyrdxlP-dep_Trfase_small"/>
</dbReference>
<evidence type="ECO:0000256" key="1">
    <source>
        <dbReference type="ARBA" id="ARBA00001933"/>
    </source>
</evidence>
<comment type="cofactor">
    <cofactor evidence="1 6">
        <name>pyridoxal 5'-phosphate</name>
        <dbReference type="ChEBI" id="CHEBI:597326"/>
    </cofactor>
</comment>
<dbReference type="Gene3D" id="3.40.640.10">
    <property type="entry name" value="Type I PLP-dependent aspartate aminotransferase-like (Major domain)"/>
    <property type="match status" value="1"/>
</dbReference>
<comment type="caution">
    <text evidence="8">The sequence shown here is derived from an EMBL/GenBank/DDBJ whole genome shotgun (WGS) entry which is preliminary data.</text>
</comment>
<dbReference type="Proteomes" id="UP000824209">
    <property type="component" value="Unassembled WGS sequence"/>
</dbReference>
<evidence type="ECO:0000256" key="4">
    <source>
        <dbReference type="ARBA" id="ARBA00022679"/>
    </source>
</evidence>
<keyword evidence="3 6" id="KW-0032">Aminotransferase</keyword>
<evidence type="ECO:0000259" key="7">
    <source>
        <dbReference type="Pfam" id="PF00155"/>
    </source>
</evidence>
<proteinExistence type="inferred from homology"/>
<dbReference type="Gene3D" id="3.90.1150.10">
    <property type="entry name" value="Aspartate Aminotransferase, domain 1"/>
    <property type="match status" value="1"/>
</dbReference>
<dbReference type="InterPro" id="IPR004839">
    <property type="entry name" value="Aminotransferase_I/II_large"/>
</dbReference>
<evidence type="ECO:0000256" key="6">
    <source>
        <dbReference type="RuleBase" id="RU000481"/>
    </source>
</evidence>
<comment type="similarity">
    <text evidence="2 6">Belongs to the class-I pyridoxal-phosphate-dependent aminotransferase family.</text>
</comment>
<dbReference type="GO" id="GO:0030170">
    <property type="term" value="F:pyridoxal phosphate binding"/>
    <property type="evidence" value="ECO:0007669"/>
    <property type="project" value="InterPro"/>
</dbReference>
<dbReference type="FunFam" id="3.40.640.10:FF:000033">
    <property type="entry name" value="Aspartate aminotransferase"/>
    <property type="match status" value="1"/>
</dbReference>
<dbReference type="GO" id="GO:0006520">
    <property type="term" value="P:amino acid metabolic process"/>
    <property type="evidence" value="ECO:0007669"/>
    <property type="project" value="InterPro"/>
</dbReference>
<gene>
    <name evidence="8" type="ORF">H9943_03815</name>
</gene>
<dbReference type="EC" id="2.6.1.-" evidence="6"/>
<dbReference type="InterPro" id="IPR015421">
    <property type="entry name" value="PyrdxlP-dep_Trfase_major"/>
</dbReference>
<dbReference type="InterPro" id="IPR015424">
    <property type="entry name" value="PyrdxlP-dep_Trfase"/>
</dbReference>
<protein>
    <recommendedName>
        <fullName evidence="6">Aminotransferase</fullName>
        <ecNumber evidence="6">2.6.1.-</ecNumber>
    </recommendedName>
</protein>
<reference evidence="8" key="2">
    <citation type="submission" date="2021-04" db="EMBL/GenBank/DDBJ databases">
        <authorList>
            <person name="Gilroy R."/>
        </authorList>
    </citation>
    <scope>NUCLEOTIDE SEQUENCE</scope>
    <source>
        <strain evidence="8">ChiBcec8-14828</strain>
    </source>
</reference>
<dbReference type="GO" id="GO:0008483">
    <property type="term" value="F:transaminase activity"/>
    <property type="evidence" value="ECO:0007669"/>
    <property type="project" value="UniProtKB-KW"/>
</dbReference>
<evidence type="ECO:0000256" key="3">
    <source>
        <dbReference type="ARBA" id="ARBA00022576"/>
    </source>
</evidence>
<dbReference type="Pfam" id="PF00155">
    <property type="entry name" value="Aminotran_1_2"/>
    <property type="match status" value="1"/>
</dbReference>
<accession>A0A9D2M361</accession>
<dbReference type="AlphaFoldDB" id="A0A9D2M361"/>
<reference evidence="8" key="1">
    <citation type="journal article" date="2021" name="PeerJ">
        <title>Extensive microbial diversity within the chicken gut microbiome revealed by metagenomics and culture.</title>
        <authorList>
            <person name="Gilroy R."/>
            <person name="Ravi A."/>
            <person name="Getino M."/>
            <person name="Pursley I."/>
            <person name="Horton D.L."/>
            <person name="Alikhan N.F."/>
            <person name="Baker D."/>
            <person name="Gharbi K."/>
            <person name="Hall N."/>
            <person name="Watson M."/>
            <person name="Adriaenssens E.M."/>
            <person name="Foster-Nyarko E."/>
            <person name="Jarju S."/>
            <person name="Secka A."/>
            <person name="Antonio M."/>
            <person name="Oren A."/>
            <person name="Chaudhuri R.R."/>
            <person name="La Ragione R."/>
            <person name="Hildebrand F."/>
            <person name="Pallen M.J."/>
        </authorList>
    </citation>
    <scope>NUCLEOTIDE SEQUENCE</scope>
    <source>
        <strain evidence="8">ChiBcec8-14828</strain>
    </source>
</reference>
<dbReference type="PANTHER" id="PTHR46383:SF3">
    <property type="entry name" value="ASPARTATE AMINOTRANSFERASE-RELATED"/>
    <property type="match status" value="1"/>
</dbReference>
<dbReference type="InterPro" id="IPR004838">
    <property type="entry name" value="NHTrfase_class1_PyrdxlP-BS"/>
</dbReference>
<evidence type="ECO:0000313" key="8">
    <source>
        <dbReference type="EMBL" id="HJB39503.1"/>
    </source>
</evidence>
<dbReference type="InterPro" id="IPR050596">
    <property type="entry name" value="AspAT/PAT-like"/>
</dbReference>
<feature type="domain" description="Aminotransferase class I/classII large" evidence="7">
    <location>
        <begin position="30"/>
        <end position="371"/>
    </location>
</feature>
<organism evidence="8 9">
    <name type="scientific">Candidatus Ruthenibacterium avium</name>
    <dbReference type="NCBI Taxonomy" id="2838751"/>
    <lineage>
        <taxon>Bacteria</taxon>
        <taxon>Bacillati</taxon>
        <taxon>Bacillota</taxon>
        <taxon>Clostridia</taxon>
        <taxon>Eubacteriales</taxon>
        <taxon>Oscillospiraceae</taxon>
        <taxon>Ruthenibacterium</taxon>
    </lineage>
</organism>
<dbReference type="PANTHER" id="PTHR46383">
    <property type="entry name" value="ASPARTATE AMINOTRANSFERASE"/>
    <property type="match status" value="1"/>
</dbReference>
<dbReference type="SUPFAM" id="SSF53383">
    <property type="entry name" value="PLP-dependent transferases"/>
    <property type="match status" value="1"/>
</dbReference>
<name>A0A9D2M361_9FIRM</name>